<dbReference type="GO" id="GO:0120159">
    <property type="term" value="F:rRNA pseudouridine synthase activity"/>
    <property type="evidence" value="ECO:0007669"/>
    <property type="project" value="UniProtKB-ARBA"/>
</dbReference>
<evidence type="ECO:0000256" key="2">
    <source>
        <dbReference type="ARBA" id="ARBA00010876"/>
    </source>
</evidence>
<dbReference type="Gene3D" id="3.30.2350.10">
    <property type="entry name" value="Pseudouridine synthase"/>
    <property type="match status" value="1"/>
</dbReference>
<dbReference type="EC" id="5.4.99.-" evidence="6"/>
<evidence type="ECO:0000256" key="1">
    <source>
        <dbReference type="ARBA" id="ARBA00000073"/>
    </source>
</evidence>
<dbReference type="AlphaFoldDB" id="A0AA48HZN9"/>
<keyword evidence="3 6" id="KW-0413">Isomerase</keyword>
<dbReference type="NCBIfam" id="TIGR00005">
    <property type="entry name" value="rluA_subfam"/>
    <property type="match status" value="1"/>
</dbReference>
<dbReference type="Proteomes" id="UP001335720">
    <property type="component" value="Chromosome"/>
</dbReference>
<dbReference type="PROSITE" id="PS50889">
    <property type="entry name" value="S4"/>
    <property type="match status" value="1"/>
</dbReference>
<comment type="function">
    <text evidence="6">Responsible for synthesis of pseudouridine from uracil.</text>
</comment>
<dbReference type="PANTHER" id="PTHR21600">
    <property type="entry name" value="MITOCHONDRIAL RNA PSEUDOURIDINE SYNTHASE"/>
    <property type="match status" value="1"/>
</dbReference>
<dbReference type="InterPro" id="IPR036986">
    <property type="entry name" value="S4_RNA-bd_sf"/>
</dbReference>
<dbReference type="InterPro" id="IPR050188">
    <property type="entry name" value="RluA_PseudoU_synthase"/>
</dbReference>
<dbReference type="GO" id="GO:0000455">
    <property type="term" value="P:enzyme-directed rRNA pseudouridine synthesis"/>
    <property type="evidence" value="ECO:0007669"/>
    <property type="project" value="TreeGrafter"/>
</dbReference>
<evidence type="ECO:0000259" key="7">
    <source>
        <dbReference type="SMART" id="SM00363"/>
    </source>
</evidence>
<dbReference type="SUPFAM" id="SSF55120">
    <property type="entry name" value="Pseudouridine synthase"/>
    <property type="match status" value="1"/>
</dbReference>
<evidence type="ECO:0000256" key="3">
    <source>
        <dbReference type="ARBA" id="ARBA00023235"/>
    </source>
</evidence>
<dbReference type="InterPro" id="IPR006225">
    <property type="entry name" value="PsdUridine_synth_RluC/D"/>
</dbReference>
<comment type="catalytic activity">
    <reaction evidence="1 6">
        <text>a uridine in RNA = a pseudouridine in RNA</text>
        <dbReference type="Rhea" id="RHEA:48348"/>
        <dbReference type="Rhea" id="RHEA-COMP:12068"/>
        <dbReference type="Rhea" id="RHEA-COMP:12069"/>
        <dbReference type="ChEBI" id="CHEBI:65314"/>
        <dbReference type="ChEBI" id="CHEBI:65315"/>
    </reaction>
</comment>
<sequence length="308" mass="35733">MKSENFKINENSKNQRIDIFVKNKLSDLLTRSYIHKLIRERFITVSSKNIKKNYILKYGDIVNVVIPSPKKLEILSEKIDLDIMYEDEWLLVVNKPKGMVVHPAPGNYDRTLVNALLSYCKGSLSGINGFLRPGIVHRLDKDTSGLLIVAKNDLAHKNLSDQIKLHNFKREYEAIVHGIFKNDFGTINFPIGRDRKNRKKMAVTNINSKKAVTHYQVIKKYDKFTYLKLILKTGRTHQIRVHMNHINHPVVGDLIYNQNKNRNFEFLAGQCLHAKTIGFLHPINKNYLEFKSELPGYFKSFLNLLKNT</sequence>
<dbReference type="PROSITE" id="PS01129">
    <property type="entry name" value="PSI_RLU"/>
    <property type="match status" value="1"/>
</dbReference>
<dbReference type="InterPro" id="IPR020103">
    <property type="entry name" value="PsdUridine_synth_cat_dom_sf"/>
</dbReference>
<dbReference type="SUPFAM" id="SSF55174">
    <property type="entry name" value="Alpha-L RNA-binding motif"/>
    <property type="match status" value="1"/>
</dbReference>
<dbReference type="Pfam" id="PF00849">
    <property type="entry name" value="PseudoU_synth_2"/>
    <property type="match status" value="1"/>
</dbReference>
<evidence type="ECO:0000256" key="6">
    <source>
        <dbReference type="RuleBase" id="RU362028"/>
    </source>
</evidence>
<comment type="similarity">
    <text evidence="2 6">Belongs to the pseudouridine synthase RluA family.</text>
</comment>
<dbReference type="CDD" id="cd00165">
    <property type="entry name" value="S4"/>
    <property type="match status" value="1"/>
</dbReference>
<reference evidence="8" key="1">
    <citation type="journal article" date="2023" name="ISME J.">
        <title>Emergence of putative energy parasites within Clostridia revealed by genome analysis of a novel endosymbiotic clade.</title>
        <authorList>
            <person name="Takahashi K."/>
            <person name="Kuwahara H."/>
            <person name="Horikawa Y."/>
            <person name="Izawa K."/>
            <person name="Kato D."/>
            <person name="Inagaki T."/>
            <person name="Yuki M."/>
            <person name="Ohkuma M."/>
            <person name="Hongoh Y."/>
        </authorList>
    </citation>
    <scope>NUCLEOTIDE SEQUENCE</scope>
    <source>
        <strain evidence="8">RsTa-C01</strain>
    </source>
</reference>
<dbReference type="KEGG" id="ptrh:RsTaC01_0547"/>
<proteinExistence type="inferred from homology"/>
<protein>
    <recommendedName>
        <fullName evidence="6">Pseudouridine synthase</fullName>
        <ecNumber evidence="6">5.4.99.-</ecNumber>
    </recommendedName>
</protein>
<dbReference type="Gene3D" id="3.10.290.10">
    <property type="entry name" value="RNA-binding S4 domain"/>
    <property type="match status" value="1"/>
</dbReference>
<accession>A0AA48HZN9</accession>
<evidence type="ECO:0000256" key="4">
    <source>
        <dbReference type="PIRSR" id="PIRSR606225-1"/>
    </source>
</evidence>
<dbReference type="GO" id="GO:0003723">
    <property type="term" value="F:RNA binding"/>
    <property type="evidence" value="ECO:0007669"/>
    <property type="project" value="UniProtKB-KW"/>
</dbReference>
<name>A0AA48HZN9_9FIRM</name>
<dbReference type="PANTHER" id="PTHR21600:SF44">
    <property type="entry name" value="RIBOSOMAL LARGE SUBUNIT PSEUDOURIDINE SYNTHASE D"/>
    <property type="match status" value="1"/>
</dbReference>
<gene>
    <name evidence="8" type="ORF">RsTaC01_0547</name>
</gene>
<evidence type="ECO:0000256" key="5">
    <source>
        <dbReference type="PROSITE-ProRule" id="PRU00182"/>
    </source>
</evidence>
<dbReference type="CDD" id="cd02869">
    <property type="entry name" value="PseudoU_synth_RluA_like"/>
    <property type="match status" value="1"/>
</dbReference>
<dbReference type="EMBL" id="AP027925">
    <property type="protein sequence ID" value="BED92706.1"/>
    <property type="molecule type" value="Genomic_DNA"/>
</dbReference>
<organism evidence="8">
    <name type="scientific">Candidatus Paraimprobicoccus trichonymphae</name>
    <dbReference type="NCBI Taxonomy" id="3033793"/>
    <lineage>
        <taxon>Bacteria</taxon>
        <taxon>Bacillati</taxon>
        <taxon>Bacillota</taxon>
        <taxon>Clostridia</taxon>
        <taxon>Candidatus Paraimprobicoccus</taxon>
    </lineage>
</organism>
<dbReference type="InterPro" id="IPR006224">
    <property type="entry name" value="PsdUridine_synth_RluA-like_CS"/>
</dbReference>
<feature type="domain" description="RNA-binding S4" evidence="7">
    <location>
        <begin position="15"/>
        <end position="80"/>
    </location>
</feature>
<dbReference type="InterPro" id="IPR002942">
    <property type="entry name" value="S4_RNA-bd"/>
</dbReference>
<feature type="active site" evidence="4">
    <location>
        <position position="140"/>
    </location>
</feature>
<evidence type="ECO:0000313" key="8">
    <source>
        <dbReference type="EMBL" id="BED92706.1"/>
    </source>
</evidence>
<dbReference type="SMART" id="SM00363">
    <property type="entry name" value="S4"/>
    <property type="match status" value="1"/>
</dbReference>
<dbReference type="InterPro" id="IPR006145">
    <property type="entry name" value="PsdUridine_synth_RsuA/RluA"/>
</dbReference>
<keyword evidence="5" id="KW-0694">RNA-binding</keyword>